<organism evidence="1 2">
    <name type="scientific">Paenibacillus planticolens</name>
    <dbReference type="NCBI Taxonomy" id="2654976"/>
    <lineage>
        <taxon>Bacteria</taxon>
        <taxon>Bacillati</taxon>
        <taxon>Bacillota</taxon>
        <taxon>Bacilli</taxon>
        <taxon>Bacillales</taxon>
        <taxon>Paenibacillaceae</taxon>
        <taxon>Paenibacillus</taxon>
    </lineage>
</organism>
<gene>
    <name evidence="1" type="ORF">GC097_31435</name>
</gene>
<proteinExistence type="predicted"/>
<protein>
    <recommendedName>
        <fullName evidence="3">Phage protein</fullName>
    </recommendedName>
</protein>
<reference evidence="1 2" key="1">
    <citation type="submission" date="2019-10" db="EMBL/GenBank/DDBJ databases">
        <title>Description of Paenibacillus pedi sp. nov.</title>
        <authorList>
            <person name="Carlier A."/>
            <person name="Qi S."/>
        </authorList>
    </citation>
    <scope>NUCLEOTIDE SEQUENCE [LARGE SCALE GENOMIC DNA]</scope>
    <source>
        <strain evidence="1 2">LMG 31457</strain>
    </source>
</reference>
<dbReference type="EMBL" id="WHNZ01000084">
    <property type="protein sequence ID" value="NOV04492.1"/>
    <property type="molecule type" value="Genomic_DNA"/>
</dbReference>
<evidence type="ECO:0008006" key="3">
    <source>
        <dbReference type="Google" id="ProtNLM"/>
    </source>
</evidence>
<name>A0ABX1ZZQ6_9BACL</name>
<accession>A0ABX1ZZQ6</accession>
<evidence type="ECO:0000313" key="1">
    <source>
        <dbReference type="EMBL" id="NOV04492.1"/>
    </source>
</evidence>
<comment type="caution">
    <text evidence="1">The sequence shown here is derived from an EMBL/GenBank/DDBJ whole genome shotgun (WGS) entry which is preliminary data.</text>
</comment>
<keyword evidence="2" id="KW-1185">Reference proteome</keyword>
<evidence type="ECO:0000313" key="2">
    <source>
        <dbReference type="Proteomes" id="UP000618579"/>
    </source>
</evidence>
<sequence length="74" mass="8457">MKYICLTCSEVESIPLNVVQDFDRMDQGDPAVPPQFTCESCEGAMYPEYYKGIYGCEYRISDRLENKEVEGSSK</sequence>
<dbReference type="Proteomes" id="UP000618579">
    <property type="component" value="Unassembled WGS sequence"/>
</dbReference>